<organism evidence="5 6">
    <name type="scientific">Ditylenchus destructor</name>
    <dbReference type="NCBI Taxonomy" id="166010"/>
    <lineage>
        <taxon>Eukaryota</taxon>
        <taxon>Metazoa</taxon>
        <taxon>Ecdysozoa</taxon>
        <taxon>Nematoda</taxon>
        <taxon>Chromadorea</taxon>
        <taxon>Rhabditida</taxon>
        <taxon>Tylenchina</taxon>
        <taxon>Tylenchomorpha</taxon>
        <taxon>Sphaerularioidea</taxon>
        <taxon>Anguinidae</taxon>
        <taxon>Anguininae</taxon>
        <taxon>Ditylenchus</taxon>
    </lineage>
</organism>
<keyword evidence="3" id="KW-0812">Transmembrane</keyword>
<proteinExistence type="predicted"/>
<evidence type="ECO:0000313" key="6">
    <source>
        <dbReference type="Proteomes" id="UP001201812"/>
    </source>
</evidence>
<dbReference type="Gene3D" id="2.60.40.150">
    <property type="entry name" value="C2 domain"/>
    <property type="match status" value="2"/>
</dbReference>
<evidence type="ECO:0000256" key="1">
    <source>
        <dbReference type="ARBA" id="ARBA00022737"/>
    </source>
</evidence>
<gene>
    <name evidence="5" type="ORF">DdX_03881</name>
</gene>
<dbReference type="PROSITE" id="PS50004">
    <property type="entry name" value="C2"/>
    <property type="match status" value="2"/>
</dbReference>
<evidence type="ECO:0000256" key="3">
    <source>
        <dbReference type="SAM" id="Phobius"/>
    </source>
</evidence>
<dbReference type="GO" id="GO:0031045">
    <property type="term" value="C:dense core granule"/>
    <property type="evidence" value="ECO:0007669"/>
    <property type="project" value="TreeGrafter"/>
</dbReference>
<dbReference type="GO" id="GO:0005886">
    <property type="term" value="C:plasma membrane"/>
    <property type="evidence" value="ECO:0007669"/>
    <property type="project" value="TreeGrafter"/>
</dbReference>
<keyword evidence="3" id="KW-1133">Transmembrane helix</keyword>
<dbReference type="InterPro" id="IPR035892">
    <property type="entry name" value="C2_domain_sf"/>
</dbReference>
<feature type="transmembrane region" description="Helical" evidence="3">
    <location>
        <begin position="55"/>
        <end position="77"/>
    </location>
</feature>
<accession>A0AAD4NDB0</accession>
<dbReference type="EMBL" id="JAKKPZ010000003">
    <property type="protein sequence ID" value="KAI1723710.1"/>
    <property type="molecule type" value="Genomic_DNA"/>
</dbReference>
<feature type="region of interest" description="Disordered" evidence="2">
    <location>
        <begin position="220"/>
        <end position="256"/>
    </location>
</feature>
<dbReference type="PRINTS" id="PR00399">
    <property type="entry name" value="SYNAPTOTAGMN"/>
</dbReference>
<dbReference type="GO" id="GO:0000149">
    <property type="term" value="F:SNARE binding"/>
    <property type="evidence" value="ECO:0007669"/>
    <property type="project" value="TreeGrafter"/>
</dbReference>
<keyword evidence="3" id="KW-0472">Membrane</keyword>
<dbReference type="Proteomes" id="UP001201812">
    <property type="component" value="Unassembled WGS sequence"/>
</dbReference>
<dbReference type="GO" id="GO:0048488">
    <property type="term" value="P:synaptic vesicle endocytosis"/>
    <property type="evidence" value="ECO:0007669"/>
    <property type="project" value="TreeGrafter"/>
</dbReference>
<dbReference type="InterPro" id="IPR000008">
    <property type="entry name" value="C2_dom"/>
</dbReference>
<keyword evidence="6" id="KW-1185">Reference proteome</keyword>
<dbReference type="AlphaFoldDB" id="A0AAD4NDB0"/>
<dbReference type="SMART" id="SM00239">
    <property type="entry name" value="C2"/>
    <property type="match status" value="2"/>
</dbReference>
<feature type="domain" description="C2" evidence="4">
    <location>
        <begin position="483"/>
        <end position="606"/>
    </location>
</feature>
<evidence type="ECO:0000256" key="2">
    <source>
        <dbReference type="SAM" id="MobiDB-lite"/>
    </source>
</evidence>
<sequence length="726" mass="82271">MPTKLADSNFDRSDNANYEHMFQKLQRFIFGDLDSESDSKLSPSNTLALTPQMCLLLTILALLLTIMTIILLCRLCFRRRSYRNPSLTVPSTNRCWALKRLWSWLHWFCWCQCCYCCCCRKSSYYTSKRRPITILSGFSKKGEAGDVSYGMRAPQLDPTLSWGGTNRFRNLQRKIVELPAKHGKLPQIRISISSCNTSPERANSMMSNLSSAGASPWNTEKRFSFNAPTPQSPGSPSSLSSTFKEPLLRTSSASSEKQHKSNVIGFWHRLSNGSHRSSTASNCSSQHDNCYFSSGHQAFLAHSGNGNLSPNHLLPFGMVDKYGDGQGDDDREIDNRSVLHYELGFYGKTLTSCFRGSLTFQLRYDFIHRVLMLHVMRSNHLPLQDDPPDPYIKMYCLPERRHPCKTRIFKKSCDPEFNEIFAFDVPYAQLANRMLQFTVYDFDRFTRHDLIGNVIMRDLFEKSDLYHWTEYTMQIVGSQEKNDYGDLLLYLAYSPVYKKLYVTVSKAYNLRPMDITGASDPYVKVEQIYQRKRVKLRKTSIKRANLNPVYHECLEFDLAPEQVNETHLLVQVMDWDRIGRDDLLGCCVLGKESPTKEGRLQWEQTFTPPQPNQQSSLLNISGHEQEEEKGNTSISHKKSVVLAASIAPSPLAVTDGKKIAMSGNGLTGIHQGKSVNGTAGSVMNGAMQYGGDGGENKFLKPVGTWHSILGEVPEGFRNIPKAKKKS</sequence>
<keyword evidence="1" id="KW-0677">Repeat</keyword>
<dbReference type="FunFam" id="2.60.40.150:FF:000209">
    <property type="entry name" value="Synaptotagmin 4"/>
    <property type="match status" value="1"/>
</dbReference>
<feature type="compositionally biased region" description="Low complexity" evidence="2">
    <location>
        <begin position="228"/>
        <end position="241"/>
    </location>
</feature>
<dbReference type="PANTHER" id="PTHR10024">
    <property type="entry name" value="SYNAPTOTAGMIN"/>
    <property type="match status" value="1"/>
</dbReference>
<protein>
    <submittedName>
        <fullName evidence="5">C2 domain-containing protein</fullName>
    </submittedName>
</protein>
<comment type="caution">
    <text evidence="5">The sequence shown here is derived from an EMBL/GenBank/DDBJ whole genome shotgun (WGS) entry which is preliminary data.</text>
</comment>
<dbReference type="GO" id="GO:0048791">
    <property type="term" value="P:calcium ion-regulated exocytosis of neurotransmitter"/>
    <property type="evidence" value="ECO:0007669"/>
    <property type="project" value="TreeGrafter"/>
</dbReference>
<dbReference type="Pfam" id="PF00168">
    <property type="entry name" value="C2"/>
    <property type="match status" value="2"/>
</dbReference>
<evidence type="ECO:0000313" key="5">
    <source>
        <dbReference type="EMBL" id="KAI1723710.1"/>
    </source>
</evidence>
<dbReference type="GO" id="GO:0030672">
    <property type="term" value="C:synaptic vesicle membrane"/>
    <property type="evidence" value="ECO:0007669"/>
    <property type="project" value="TreeGrafter"/>
</dbReference>
<dbReference type="GO" id="GO:0005544">
    <property type="term" value="F:calcium-dependent phospholipid binding"/>
    <property type="evidence" value="ECO:0007669"/>
    <property type="project" value="TreeGrafter"/>
</dbReference>
<dbReference type="SUPFAM" id="SSF49562">
    <property type="entry name" value="C2 domain (Calcium/lipid-binding domain, CaLB)"/>
    <property type="match status" value="2"/>
</dbReference>
<dbReference type="PANTHER" id="PTHR10024:SF360">
    <property type="entry name" value="C2 DOMAIN-CONTAINING PROTEIN"/>
    <property type="match status" value="1"/>
</dbReference>
<feature type="domain" description="C2" evidence="4">
    <location>
        <begin position="354"/>
        <end position="469"/>
    </location>
</feature>
<dbReference type="GO" id="GO:0005509">
    <property type="term" value="F:calcium ion binding"/>
    <property type="evidence" value="ECO:0007669"/>
    <property type="project" value="TreeGrafter"/>
</dbReference>
<dbReference type="InterPro" id="IPR001565">
    <property type="entry name" value="Synaptotagmin"/>
</dbReference>
<dbReference type="GO" id="GO:0030276">
    <property type="term" value="F:clathrin binding"/>
    <property type="evidence" value="ECO:0007669"/>
    <property type="project" value="TreeGrafter"/>
</dbReference>
<name>A0AAD4NDB0_9BILA</name>
<evidence type="ECO:0000259" key="4">
    <source>
        <dbReference type="PROSITE" id="PS50004"/>
    </source>
</evidence>
<reference evidence="5" key="1">
    <citation type="submission" date="2022-01" db="EMBL/GenBank/DDBJ databases">
        <title>Genome Sequence Resource for Two Populations of Ditylenchus destructor, the Migratory Endoparasitic Phytonematode.</title>
        <authorList>
            <person name="Zhang H."/>
            <person name="Lin R."/>
            <person name="Xie B."/>
        </authorList>
    </citation>
    <scope>NUCLEOTIDE SEQUENCE</scope>
    <source>
        <strain evidence="5">BazhouSP</strain>
    </source>
</reference>
<dbReference type="FunFam" id="2.60.40.150:FF:000222">
    <property type="entry name" value="SyNapTotagmin"/>
    <property type="match status" value="1"/>
</dbReference>
<dbReference type="GO" id="GO:0001786">
    <property type="term" value="F:phosphatidylserine binding"/>
    <property type="evidence" value="ECO:0007669"/>
    <property type="project" value="TreeGrafter"/>
</dbReference>
<dbReference type="GO" id="GO:0030424">
    <property type="term" value="C:axon"/>
    <property type="evidence" value="ECO:0007669"/>
    <property type="project" value="TreeGrafter"/>
</dbReference>